<gene>
    <name evidence="11" type="ORF">SPPG_02567</name>
</gene>
<comment type="function">
    <text evidence="8">Plays a role in the organization of both preexisting and nascent microtubules in interphase cells. During mitosis, required for the organization and orientation of the mitotic spindle.</text>
</comment>
<keyword evidence="4" id="KW-0963">Cytoplasm</keyword>
<feature type="compositionally biased region" description="Basic and acidic residues" evidence="10">
    <location>
        <begin position="1100"/>
        <end position="1119"/>
    </location>
</feature>
<dbReference type="RefSeq" id="XP_016610103.1">
    <property type="nucleotide sequence ID" value="XM_016750848.1"/>
</dbReference>
<feature type="compositionally biased region" description="Basic and acidic residues" evidence="10">
    <location>
        <begin position="916"/>
        <end position="941"/>
    </location>
</feature>
<feature type="compositionally biased region" description="Polar residues" evidence="10">
    <location>
        <begin position="523"/>
        <end position="535"/>
    </location>
</feature>
<dbReference type="EMBL" id="KQ257453">
    <property type="protein sequence ID" value="KND02064.1"/>
    <property type="molecule type" value="Genomic_DNA"/>
</dbReference>
<feature type="compositionally biased region" description="Polar residues" evidence="10">
    <location>
        <begin position="1145"/>
        <end position="1155"/>
    </location>
</feature>
<feature type="region of interest" description="Disordered" evidence="10">
    <location>
        <begin position="83"/>
        <end position="103"/>
    </location>
</feature>
<feature type="coiled-coil region" evidence="9">
    <location>
        <begin position="599"/>
        <end position="626"/>
    </location>
</feature>
<feature type="region of interest" description="Disordered" evidence="10">
    <location>
        <begin position="228"/>
        <end position="261"/>
    </location>
</feature>
<evidence type="ECO:0000256" key="7">
    <source>
        <dbReference type="ARBA" id="ARBA00023212"/>
    </source>
</evidence>
<feature type="compositionally biased region" description="Basic and acidic residues" evidence="10">
    <location>
        <begin position="127"/>
        <end position="149"/>
    </location>
</feature>
<feature type="region of interest" description="Disordered" evidence="10">
    <location>
        <begin position="115"/>
        <end position="198"/>
    </location>
</feature>
<sequence length="1327" mass="147577">MSLRRPSSNFQESVLTASVTSRVTSPGHSRAATSAIDHTDTEDFVRYLLEGSGAEKNVDFAALRRDLEISTPSISKVLDLQSYNTTDSSPSSNTSRIPHVGSREQADGRFELGASEEELPRTFPSDTEFRKTAREHERIPSSYEQRRPADVAPSYLGTSGRRSPPTAALNPPFRNDPAPHAVENEPDITGTRSAPLHTNSLRSATLTADLNTNSRAFSNVLTDSTVKPIRGLERQSSHDIQDSRGGPVSDGPSNRFTSASGDVFRSRLPSVTEELGTFRPTDPLISTRSRSMHGLAEYQSAALQDLSAQLTSAGFPPLHPALLYSNVGDPGTPGVLSERQVEALKSTFSSLITEYVRRGEMVQNLVNKVAQVEKQGEIWHEKAKEAEAQRQRAGGNDMRTIDELQKTIKASVTQNATLTAELATARAECADLRKRYESLKKHMKEEEDRVERIKMEMAHMVEKAEKTRQRNERTFMTITGQYHRNPNKSGLDRLTLEVIEVYEDKLSKARQEVETLRVKLVEMSQQTRSRSSPQEEANGKFEPMSSFRASKNGHSSRAVSARDGIDLEAELAARGKGALELTLEEERAEQLQRAMGQQINGLQARLEAMTQALRESQKEADLLKLQLLASKKADWMEQTKRERANGLKTRDLIRMDKKAYKLRLFKIDNLSLEECQELLKDVCVKFDINDIDRLSTALETVETVIRLVPQMEKFIQGVDGAVWAHKSRFLGDNENEGDVQLGPRLYHRLPETLEVVESWAKSIGDIEVLRDFRRRVHDIMRTRQTASSDENCLEAIRRMQSGQQQRQRVPSAGAPVNDAAYLAVNHFRDLFELRPTEDVQAKMNDLYVFYAEVQAGLGRLRDTLGLDHSIQPGRVLVHAADAVHSLAELSEAMRKSIRRTSLEKLRRPLTPPAQNVRERRDDNGQVTHFRERSTSPVDRRGGGGSGDFVPIHGVDDVGADAHRVERERNGHFGASNSRFLSRRGDESGPRNPSVHSQSETGPSARFQDHGGHTVSSRPEPSGSPRFPRADMGGAGRDRIPSPQSGSYRVERLGSHTGTADRGRSAPLDAEAQLSSLLARPDMQPSSRTQREPPFSGKSSLSRDRNRLDEILRFGEELARSPKSGRAYRDNGQRSNSPDRLGGRSSPISLTVQRPVSTDRFRTPRTSTPEYGHFDEKEGMYGQGAGWAGDEGFDGRPSEHDEQDDFEKVLEEEGRNIRLSMDDDIPTHIGRAESREETLSRRSKHSPGLSGVQMLTGVMNYGDEDNEASQSMLDVPSQAVGIDPDVLFGRRGSETVLMEGTVEGVNLSFGEMNVAPEGNDEFSFAVGT</sequence>
<accession>A0A0L0HMQ3</accession>
<evidence type="ECO:0000256" key="9">
    <source>
        <dbReference type="SAM" id="Coils"/>
    </source>
</evidence>
<dbReference type="GO" id="GO:0005815">
    <property type="term" value="C:microtubule organizing center"/>
    <property type="evidence" value="ECO:0007669"/>
    <property type="project" value="TreeGrafter"/>
</dbReference>
<dbReference type="GO" id="GO:0060271">
    <property type="term" value="P:cilium assembly"/>
    <property type="evidence" value="ECO:0007669"/>
    <property type="project" value="InterPro"/>
</dbReference>
<feature type="region of interest" description="Disordered" evidence="10">
    <location>
        <begin position="1228"/>
        <end position="1251"/>
    </location>
</feature>
<evidence type="ECO:0000313" key="12">
    <source>
        <dbReference type="Proteomes" id="UP000053201"/>
    </source>
</evidence>
<keyword evidence="6 9" id="KW-0175">Coiled coil</keyword>
<feature type="compositionally biased region" description="Low complexity" evidence="10">
    <location>
        <begin position="83"/>
        <end position="95"/>
    </location>
</feature>
<keyword evidence="7" id="KW-0206">Cytoskeleton</keyword>
<feature type="compositionally biased region" description="Basic and acidic residues" evidence="10">
    <location>
        <begin position="1048"/>
        <end position="1063"/>
    </location>
</feature>
<comment type="subunit">
    <text evidence="2">Directly interacts with tubulin-gamma; this interaction determines centrosomal localization.</text>
</comment>
<feature type="compositionally biased region" description="Basic and acidic residues" evidence="10">
    <location>
        <begin position="1229"/>
        <end position="1239"/>
    </location>
</feature>
<reference evidence="11 12" key="1">
    <citation type="submission" date="2009-08" db="EMBL/GenBank/DDBJ databases">
        <title>The Genome Sequence of Spizellomyces punctatus strain DAOM BR117.</title>
        <authorList>
            <consortium name="The Broad Institute Genome Sequencing Platform"/>
            <person name="Russ C."/>
            <person name="Cuomo C."/>
            <person name="Shea T."/>
            <person name="Young S.K."/>
            <person name="Zeng Q."/>
            <person name="Koehrsen M."/>
            <person name="Haas B."/>
            <person name="Borodovsky M."/>
            <person name="Guigo R."/>
            <person name="Alvarado L."/>
            <person name="Berlin A."/>
            <person name="Bochicchio J."/>
            <person name="Borenstein D."/>
            <person name="Chapman S."/>
            <person name="Chen Z."/>
            <person name="Engels R."/>
            <person name="Freedman E."/>
            <person name="Gellesch M."/>
            <person name="Goldberg J."/>
            <person name="Griggs A."/>
            <person name="Gujja S."/>
            <person name="Heiman D."/>
            <person name="Hepburn T."/>
            <person name="Howarth C."/>
            <person name="Jen D."/>
            <person name="Larson L."/>
            <person name="Lewis B."/>
            <person name="Mehta T."/>
            <person name="Park D."/>
            <person name="Pearson M."/>
            <person name="Roberts A."/>
            <person name="Saif S."/>
            <person name="Shenoy N."/>
            <person name="Sisk P."/>
            <person name="Stolte C."/>
            <person name="Sykes S."/>
            <person name="Thomson T."/>
            <person name="Walk T."/>
            <person name="White J."/>
            <person name="Yandava C."/>
            <person name="Burger G."/>
            <person name="Gray M.W."/>
            <person name="Holland P.W.H."/>
            <person name="King N."/>
            <person name="Lang F.B.F."/>
            <person name="Roger A.J."/>
            <person name="Ruiz-Trillo I."/>
            <person name="Lander E."/>
            <person name="Nusbaum C."/>
        </authorList>
    </citation>
    <scope>NUCLEOTIDE SEQUENCE [LARGE SCALE GENOMIC DNA]</scope>
    <source>
        <strain evidence="11 12">DAOM BR117</strain>
    </source>
</reference>
<feature type="region of interest" description="Disordered" evidence="10">
    <location>
        <begin position="966"/>
        <end position="1177"/>
    </location>
</feature>
<dbReference type="OMA" id="YTEFHIP"/>
<evidence type="ECO:0000256" key="2">
    <source>
        <dbReference type="ARBA" id="ARBA00011832"/>
    </source>
</evidence>
<dbReference type="Proteomes" id="UP000053201">
    <property type="component" value="Unassembled WGS sequence"/>
</dbReference>
<keyword evidence="12" id="KW-1185">Reference proteome</keyword>
<evidence type="ECO:0000256" key="8">
    <source>
        <dbReference type="ARBA" id="ARBA00025273"/>
    </source>
</evidence>
<feature type="region of interest" description="Disordered" evidence="10">
    <location>
        <begin position="523"/>
        <end position="560"/>
    </location>
</feature>
<evidence type="ECO:0000256" key="6">
    <source>
        <dbReference type="ARBA" id="ARBA00023054"/>
    </source>
</evidence>
<comment type="subcellular location">
    <subcellularLocation>
        <location evidence="1">Cytoplasm</location>
        <location evidence="1">Cytoskeleton</location>
        <location evidence="1">Microtubule organizing center</location>
        <location evidence="1">Centrosome</location>
    </subcellularLocation>
</comment>
<dbReference type="GO" id="GO:0070507">
    <property type="term" value="P:regulation of microtubule cytoskeleton organization"/>
    <property type="evidence" value="ECO:0007669"/>
    <property type="project" value="InterPro"/>
</dbReference>
<feature type="compositionally biased region" description="Polar residues" evidence="10">
    <location>
        <begin position="547"/>
        <end position="558"/>
    </location>
</feature>
<organism evidence="11 12">
    <name type="scientific">Spizellomyces punctatus (strain DAOM BR117)</name>
    <dbReference type="NCBI Taxonomy" id="645134"/>
    <lineage>
        <taxon>Eukaryota</taxon>
        <taxon>Fungi</taxon>
        <taxon>Fungi incertae sedis</taxon>
        <taxon>Chytridiomycota</taxon>
        <taxon>Chytridiomycota incertae sedis</taxon>
        <taxon>Chytridiomycetes</taxon>
        <taxon>Spizellomycetales</taxon>
        <taxon>Spizellomycetaceae</taxon>
        <taxon>Spizellomyces</taxon>
    </lineage>
</organism>
<evidence type="ECO:0000256" key="3">
    <source>
        <dbReference type="ARBA" id="ARBA00018408"/>
    </source>
</evidence>
<evidence type="ECO:0000256" key="5">
    <source>
        <dbReference type="ARBA" id="ARBA00022803"/>
    </source>
</evidence>
<evidence type="ECO:0000313" key="11">
    <source>
        <dbReference type="EMBL" id="KND02064.1"/>
    </source>
</evidence>
<dbReference type="eggNOG" id="ENOG502RC83">
    <property type="taxonomic scope" value="Eukaryota"/>
</dbReference>
<dbReference type="PANTHER" id="PTHR14594:SF1">
    <property type="entry name" value="CENTROSOMAL PROTEIN OF 70 KDA"/>
    <property type="match status" value="1"/>
</dbReference>
<feature type="compositionally biased region" description="Polar residues" evidence="10">
    <location>
        <begin position="251"/>
        <end position="260"/>
    </location>
</feature>
<feature type="region of interest" description="Disordered" evidence="10">
    <location>
        <begin position="901"/>
        <end position="954"/>
    </location>
</feature>
<dbReference type="PANTHER" id="PTHR14594">
    <property type="entry name" value="CENTROSOMAL PROTEIN OF 70 KDA"/>
    <property type="match status" value="1"/>
</dbReference>
<name>A0A0L0HMQ3_SPIPD</name>
<evidence type="ECO:0000256" key="1">
    <source>
        <dbReference type="ARBA" id="ARBA00004300"/>
    </source>
</evidence>
<feature type="compositionally biased region" description="Polar residues" evidence="10">
    <location>
        <begin position="1"/>
        <end position="27"/>
    </location>
</feature>
<dbReference type="OrthoDB" id="2161173at2759"/>
<dbReference type="VEuPathDB" id="FungiDB:SPPG_02567"/>
<feature type="compositionally biased region" description="Basic and acidic residues" evidence="10">
    <location>
        <begin position="230"/>
        <end position="242"/>
    </location>
</feature>
<dbReference type="GeneID" id="27686142"/>
<dbReference type="InterPro" id="IPR037692">
    <property type="entry name" value="CEP70"/>
</dbReference>
<feature type="coiled-coil region" evidence="9">
    <location>
        <begin position="369"/>
        <end position="470"/>
    </location>
</feature>
<keyword evidence="5" id="KW-0802">TPR repeat</keyword>
<protein>
    <recommendedName>
        <fullName evidence="3">Centrosomal protein of 70 kDa</fullName>
    </recommendedName>
</protein>
<feature type="region of interest" description="Disordered" evidence="10">
    <location>
        <begin position="1"/>
        <end position="36"/>
    </location>
</feature>
<evidence type="ECO:0000256" key="4">
    <source>
        <dbReference type="ARBA" id="ARBA00022490"/>
    </source>
</evidence>
<proteinExistence type="predicted"/>
<dbReference type="GO" id="GO:0043015">
    <property type="term" value="F:gamma-tubulin binding"/>
    <property type="evidence" value="ECO:0007669"/>
    <property type="project" value="InterPro"/>
</dbReference>
<evidence type="ECO:0000256" key="10">
    <source>
        <dbReference type="SAM" id="MobiDB-lite"/>
    </source>
</evidence>
<dbReference type="InParanoid" id="A0A0L0HMQ3"/>